<dbReference type="InterPro" id="IPR051781">
    <property type="entry name" value="Metallo-dep_Hydrolase"/>
</dbReference>
<dbReference type="Proteomes" id="UP000244893">
    <property type="component" value="Unassembled WGS sequence"/>
</dbReference>
<accession>A0A2V1HQ45</accession>
<reference evidence="2 3" key="1">
    <citation type="submission" date="2018-05" db="EMBL/GenBank/DDBJ databases">
        <title>Amnibacterium sp. M8JJ-5, whole genome shotgun sequence.</title>
        <authorList>
            <person name="Tuo L."/>
        </authorList>
    </citation>
    <scope>NUCLEOTIDE SEQUENCE [LARGE SCALE GENOMIC DNA]</scope>
    <source>
        <strain evidence="2 3">M8JJ-5</strain>
    </source>
</reference>
<dbReference type="InterPro" id="IPR006680">
    <property type="entry name" value="Amidohydro-rel"/>
</dbReference>
<sequence length="432" mass="46076">MTGGALLPRPRLTDRRIGSTARRRRRTTVITTQDSVRIGGIAIWDGRTALGTRTLAWEGDRITAVDDSAGDTSLSEYSIIPGLVDTHVHLGAYAGSARADFASWPLITPPEERSLHVAANARRAAAAGITTLRDLAGDEIQLAAARAFDAGLLPGPRLLVHGQVGMTAGHGDLFIPPHYKIRGPVADSPDECRKLVRHWAREGATGVKIYTSGGVLSIGDKVGWRNQTLDEIRTTIDEAHALGMLVAAHTHSTEGVQIALDEGVDSIEHGTGIVPSQWEALLARNISIAPTLLINDLIAEGKLPVSVEAQEKAKTVVAERDAEFTEAGRAGVRFVLGTDANGSMVRFGDQHQEIRMMAEKFDWTPERALIAATSDAAAAVGMEKKVGTLAEGFGADFIVIKGRPWEDIESLRVENLVAVVSRGVLAAGSLPD</sequence>
<dbReference type="AlphaFoldDB" id="A0A2V1HQ45"/>
<organism evidence="2 3">
    <name type="scientific">Amnibacterium flavum</name>
    <dbReference type="NCBI Taxonomy" id="2173173"/>
    <lineage>
        <taxon>Bacteria</taxon>
        <taxon>Bacillati</taxon>
        <taxon>Actinomycetota</taxon>
        <taxon>Actinomycetes</taxon>
        <taxon>Micrococcales</taxon>
        <taxon>Microbacteriaceae</taxon>
        <taxon>Amnibacterium</taxon>
    </lineage>
</organism>
<evidence type="ECO:0000313" key="2">
    <source>
        <dbReference type="EMBL" id="PVZ93742.1"/>
    </source>
</evidence>
<dbReference type="InterPro" id="IPR011059">
    <property type="entry name" value="Metal-dep_hydrolase_composite"/>
</dbReference>
<dbReference type="SUPFAM" id="SSF51556">
    <property type="entry name" value="Metallo-dependent hydrolases"/>
    <property type="match status" value="1"/>
</dbReference>
<dbReference type="PANTHER" id="PTHR43135">
    <property type="entry name" value="ALPHA-D-RIBOSE 1-METHYLPHOSPHONATE 5-TRIPHOSPHATE DIPHOSPHATASE"/>
    <property type="match status" value="1"/>
</dbReference>
<dbReference type="PANTHER" id="PTHR43135:SF3">
    <property type="entry name" value="ALPHA-D-RIBOSE 1-METHYLPHOSPHONATE 5-TRIPHOSPHATE DIPHOSPHATASE"/>
    <property type="match status" value="1"/>
</dbReference>
<dbReference type="OrthoDB" id="3189065at2"/>
<keyword evidence="3" id="KW-1185">Reference proteome</keyword>
<dbReference type="Gene3D" id="3.20.20.140">
    <property type="entry name" value="Metal-dependent hydrolases"/>
    <property type="match status" value="1"/>
</dbReference>
<feature type="domain" description="Amidohydrolase-related" evidence="1">
    <location>
        <begin position="79"/>
        <end position="423"/>
    </location>
</feature>
<gene>
    <name evidence="2" type="ORF">DDQ50_08065</name>
</gene>
<dbReference type="Pfam" id="PF01979">
    <property type="entry name" value="Amidohydro_1"/>
    <property type="match status" value="1"/>
</dbReference>
<dbReference type="GO" id="GO:0016810">
    <property type="term" value="F:hydrolase activity, acting on carbon-nitrogen (but not peptide) bonds"/>
    <property type="evidence" value="ECO:0007669"/>
    <property type="project" value="InterPro"/>
</dbReference>
<comment type="caution">
    <text evidence="2">The sequence shown here is derived from an EMBL/GenBank/DDBJ whole genome shotgun (WGS) entry which is preliminary data.</text>
</comment>
<proteinExistence type="predicted"/>
<evidence type="ECO:0000259" key="1">
    <source>
        <dbReference type="Pfam" id="PF01979"/>
    </source>
</evidence>
<dbReference type="EMBL" id="QEOP01000002">
    <property type="protein sequence ID" value="PVZ93742.1"/>
    <property type="molecule type" value="Genomic_DNA"/>
</dbReference>
<dbReference type="InterPro" id="IPR032466">
    <property type="entry name" value="Metal_Hydrolase"/>
</dbReference>
<protein>
    <recommendedName>
        <fullName evidence="1">Amidohydrolase-related domain-containing protein</fullName>
    </recommendedName>
</protein>
<dbReference type="Gene3D" id="2.30.40.10">
    <property type="entry name" value="Urease, subunit C, domain 1"/>
    <property type="match status" value="1"/>
</dbReference>
<name>A0A2V1HQ45_9MICO</name>
<evidence type="ECO:0000313" key="3">
    <source>
        <dbReference type="Proteomes" id="UP000244893"/>
    </source>
</evidence>